<evidence type="ECO:0000313" key="1">
    <source>
        <dbReference type="EMBL" id="MBB6175644.1"/>
    </source>
</evidence>
<accession>A0A7W9YNX5</accession>
<evidence type="ECO:0000313" key="2">
    <source>
        <dbReference type="Proteomes" id="UP000523528"/>
    </source>
</evidence>
<protein>
    <submittedName>
        <fullName evidence="1">Uncharacterized protein</fullName>
    </submittedName>
</protein>
<name>A0A7W9YNX5_9BACL</name>
<dbReference type="Proteomes" id="UP000523528">
    <property type="component" value="Unassembled WGS sequence"/>
</dbReference>
<keyword evidence="2" id="KW-1185">Reference proteome</keyword>
<comment type="caution">
    <text evidence="1">The sequence shown here is derived from an EMBL/GenBank/DDBJ whole genome shotgun (WGS) entry which is preliminary data.</text>
</comment>
<reference evidence="1 2" key="1">
    <citation type="submission" date="2020-08" db="EMBL/GenBank/DDBJ databases">
        <title>Genomic Encyclopedia of Type Strains, Phase IV (KMG-IV): sequencing the most valuable type-strain genomes for metagenomic binning, comparative biology and taxonomic classification.</title>
        <authorList>
            <person name="Goeker M."/>
        </authorList>
    </citation>
    <scope>NUCLEOTIDE SEQUENCE [LARGE SCALE GENOMIC DNA]</scope>
    <source>
        <strain evidence="1 2">DSM 23211</strain>
    </source>
</reference>
<proteinExistence type="predicted"/>
<gene>
    <name evidence="1" type="ORF">HNQ82_000454</name>
</gene>
<dbReference type="EMBL" id="JACHES010000001">
    <property type="protein sequence ID" value="MBB6175644.1"/>
    <property type="molecule type" value="Genomic_DNA"/>
</dbReference>
<sequence>MKLYLPFLREIEVKFKESSCRIESTDGFFDLSHVIEKGEEEVLSISFRKQKILEISTNLLAKMNEYFQDTRLVKCLTCMGVEKNHQGVLFPLQPTSDFSVYDRELCVFIEFLYVKKICLLSSLLSKIIQWYTVI</sequence>
<dbReference type="AlphaFoldDB" id="A0A7W9YNX5"/>
<organism evidence="1 2">
    <name type="scientific">Anoxybacillus tengchongensis</name>
    <dbReference type="NCBI Taxonomy" id="576944"/>
    <lineage>
        <taxon>Bacteria</taxon>
        <taxon>Bacillati</taxon>
        <taxon>Bacillota</taxon>
        <taxon>Bacilli</taxon>
        <taxon>Bacillales</taxon>
        <taxon>Anoxybacillaceae</taxon>
        <taxon>Anoxybacillus</taxon>
    </lineage>
</organism>